<dbReference type="PANTHER" id="PTHR45640">
    <property type="entry name" value="HEAT SHOCK PROTEIN HSP-12.2-RELATED"/>
    <property type="match status" value="1"/>
</dbReference>
<comment type="similarity">
    <text evidence="1 2">Belongs to the small heat shock protein (HSP20) family.</text>
</comment>
<dbReference type="Pfam" id="PF00011">
    <property type="entry name" value="HSP20"/>
    <property type="match status" value="1"/>
</dbReference>
<dbReference type="PRINTS" id="PR00299">
    <property type="entry name" value="ACRYSTALLIN"/>
</dbReference>
<accession>A0A0N4VGN6</accession>
<evidence type="ECO:0000313" key="4">
    <source>
        <dbReference type="EMBL" id="VDD94581.1"/>
    </source>
</evidence>
<name>A0A0N4VGN6_ENTVE</name>
<dbReference type="InterPro" id="IPR001436">
    <property type="entry name" value="Alpha-crystallin/sHSP_animal"/>
</dbReference>
<dbReference type="GO" id="GO:0042026">
    <property type="term" value="P:protein refolding"/>
    <property type="evidence" value="ECO:0007669"/>
    <property type="project" value="TreeGrafter"/>
</dbReference>
<evidence type="ECO:0000313" key="5">
    <source>
        <dbReference type="Proteomes" id="UP000274131"/>
    </source>
</evidence>
<reference evidence="6" key="1">
    <citation type="submission" date="2017-02" db="UniProtKB">
        <authorList>
            <consortium name="WormBaseParasite"/>
        </authorList>
    </citation>
    <scope>IDENTIFICATION</scope>
</reference>
<dbReference type="STRING" id="51028.A0A0N4VGN6"/>
<evidence type="ECO:0000313" key="6">
    <source>
        <dbReference type="WBParaSite" id="EVEC_0000996801-mRNA-1"/>
    </source>
</evidence>
<protein>
    <submittedName>
        <fullName evidence="6">SHSP domain-containing protein</fullName>
    </submittedName>
</protein>
<dbReference type="PANTHER" id="PTHR45640:SF26">
    <property type="entry name" value="RE23625P"/>
    <property type="match status" value="1"/>
</dbReference>
<reference evidence="4 5" key="2">
    <citation type="submission" date="2018-10" db="EMBL/GenBank/DDBJ databases">
        <authorList>
            <consortium name="Pathogen Informatics"/>
        </authorList>
    </citation>
    <scope>NUCLEOTIDE SEQUENCE [LARGE SCALE GENOMIC DNA]</scope>
</reference>
<feature type="domain" description="SHSP" evidence="3">
    <location>
        <begin position="82"/>
        <end position="188"/>
    </location>
</feature>
<dbReference type="InterPro" id="IPR008978">
    <property type="entry name" value="HSP20-like_chaperone"/>
</dbReference>
<dbReference type="PROSITE" id="PS01031">
    <property type="entry name" value="SHSP"/>
    <property type="match status" value="1"/>
</dbReference>
<sequence length="190" mass="22351">MWRQLFARGTPCVKALIRPQFPSTVCKRGYFFQPWISGFPVPFRNENQLRELERQFDKVFGSTRGWWGEFFPFRENEHPTARELYRLQNPIIEEDGAKKFMLEFDVRRFKPEEITVKTSDKDCTLTVEAKHNEENAKYEFTRKLKLPDGVVAKDLTCRFTSDGVLQIKAPYNPPAGTEKLKDTEINVEHE</sequence>
<keyword evidence="5" id="KW-1185">Reference proteome</keyword>
<dbReference type="GO" id="GO:0009408">
    <property type="term" value="P:response to heat"/>
    <property type="evidence" value="ECO:0007669"/>
    <property type="project" value="TreeGrafter"/>
</dbReference>
<dbReference type="GO" id="GO:0051082">
    <property type="term" value="F:unfolded protein binding"/>
    <property type="evidence" value="ECO:0007669"/>
    <property type="project" value="TreeGrafter"/>
</dbReference>
<dbReference type="SUPFAM" id="SSF49764">
    <property type="entry name" value="HSP20-like chaperones"/>
    <property type="match status" value="1"/>
</dbReference>
<dbReference type="WBParaSite" id="EVEC_0000996801-mRNA-1">
    <property type="protein sequence ID" value="EVEC_0000996801-mRNA-1"/>
    <property type="gene ID" value="EVEC_0000996801"/>
</dbReference>
<dbReference type="EMBL" id="UXUI01009968">
    <property type="protein sequence ID" value="VDD94581.1"/>
    <property type="molecule type" value="Genomic_DNA"/>
</dbReference>
<dbReference type="AlphaFoldDB" id="A0A0N4VGN6"/>
<dbReference type="OrthoDB" id="5849547at2759"/>
<dbReference type="Proteomes" id="UP000274131">
    <property type="component" value="Unassembled WGS sequence"/>
</dbReference>
<dbReference type="GO" id="GO:0005737">
    <property type="term" value="C:cytoplasm"/>
    <property type="evidence" value="ECO:0007669"/>
    <property type="project" value="TreeGrafter"/>
</dbReference>
<evidence type="ECO:0000256" key="2">
    <source>
        <dbReference type="RuleBase" id="RU003616"/>
    </source>
</evidence>
<dbReference type="CDD" id="cd06526">
    <property type="entry name" value="metazoan_ACD"/>
    <property type="match status" value="1"/>
</dbReference>
<evidence type="ECO:0000256" key="1">
    <source>
        <dbReference type="PROSITE-ProRule" id="PRU00285"/>
    </source>
</evidence>
<gene>
    <name evidence="4" type="ORF">EVEC_LOCUS9332</name>
</gene>
<dbReference type="InterPro" id="IPR002068">
    <property type="entry name" value="A-crystallin/Hsp20_dom"/>
</dbReference>
<evidence type="ECO:0000259" key="3">
    <source>
        <dbReference type="PROSITE" id="PS01031"/>
    </source>
</evidence>
<dbReference type="GO" id="GO:0005634">
    <property type="term" value="C:nucleus"/>
    <property type="evidence" value="ECO:0007669"/>
    <property type="project" value="TreeGrafter"/>
</dbReference>
<organism evidence="6">
    <name type="scientific">Enterobius vermicularis</name>
    <name type="common">Human pinworm</name>
    <dbReference type="NCBI Taxonomy" id="51028"/>
    <lineage>
        <taxon>Eukaryota</taxon>
        <taxon>Metazoa</taxon>
        <taxon>Ecdysozoa</taxon>
        <taxon>Nematoda</taxon>
        <taxon>Chromadorea</taxon>
        <taxon>Rhabditida</taxon>
        <taxon>Spirurina</taxon>
        <taxon>Oxyuridomorpha</taxon>
        <taxon>Oxyuroidea</taxon>
        <taxon>Oxyuridae</taxon>
        <taxon>Enterobius</taxon>
    </lineage>
</organism>
<dbReference type="Gene3D" id="2.60.40.790">
    <property type="match status" value="1"/>
</dbReference>
<proteinExistence type="inferred from homology"/>